<keyword evidence="3" id="KW-1185">Reference proteome</keyword>
<dbReference type="InterPro" id="IPR050471">
    <property type="entry name" value="AB_hydrolase"/>
</dbReference>
<dbReference type="RefSeq" id="WP_201373707.1">
    <property type="nucleotide sequence ID" value="NZ_BNJG01000002.1"/>
</dbReference>
<protein>
    <submittedName>
        <fullName evidence="2">Arylesterase</fullName>
    </submittedName>
</protein>
<dbReference type="Gene3D" id="3.40.50.1820">
    <property type="entry name" value="alpha/beta hydrolase"/>
    <property type="match status" value="1"/>
</dbReference>
<proteinExistence type="predicted"/>
<dbReference type="InterPro" id="IPR000073">
    <property type="entry name" value="AB_hydrolase_1"/>
</dbReference>
<evidence type="ECO:0000313" key="3">
    <source>
        <dbReference type="Proteomes" id="UP000654345"/>
    </source>
</evidence>
<evidence type="ECO:0000259" key="1">
    <source>
        <dbReference type="Pfam" id="PF00561"/>
    </source>
</evidence>
<dbReference type="PANTHER" id="PTHR43433">
    <property type="entry name" value="HYDROLASE, ALPHA/BETA FOLD FAMILY PROTEIN"/>
    <property type="match status" value="1"/>
</dbReference>
<dbReference type="Proteomes" id="UP000654345">
    <property type="component" value="Unassembled WGS sequence"/>
</dbReference>
<gene>
    <name evidence="2" type="ORF">KSB_57650</name>
</gene>
<organism evidence="2 3">
    <name type="scientific">Ktedonobacter robiniae</name>
    <dbReference type="NCBI Taxonomy" id="2778365"/>
    <lineage>
        <taxon>Bacteria</taxon>
        <taxon>Bacillati</taxon>
        <taxon>Chloroflexota</taxon>
        <taxon>Ktedonobacteria</taxon>
        <taxon>Ktedonobacterales</taxon>
        <taxon>Ktedonobacteraceae</taxon>
        <taxon>Ktedonobacter</taxon>
    </lineage>
</organism>
<dbReference type="InterPro" id="IPR029058">
    <property type="entry name" value="AB_hydrolase_fold"/>
</dbReference>
<dbReference type="PRINTS" id="PR00111">
    <property type="entry name" value="ABHYDROLASE"/>
</dbReference>
<dbReference type="SUPFAM" id="SSF53474">
    <property type="entry name" value="alpha/beta-Hydrolases"/>
    <property type="match status" value="1"/>
</dbReference>
<name>A0ABQ3UY44_9CHLR</name>
<reference evidence="2 3" key="1">
    <citation type="journal article" date="2021" name="Int. J. Syst. Evol. Microbiol.">
        <title>Reticulibacter mediterranei gen. nov., sp. nov., within the new family Reticulibacteraceae fam. nov., and Ktedonospora formicarum gen. nov., sp. nov., Ktedonobacter robiniae sp. nov., Dictyobacter formicarum sp. nov. and Dictyobacter arantiisoli sp. nov., belonging to the class Ktedonobacteria.</title>
        <authorList>
            <person name="Yabe S."/>
            <person name="Zheng Y."/>
            <person name="Wang C.M."/>
            <person name="Sakai Y."/>
            <person name="Abe K."/>
            <person name="Yokota A."/>
            <person name="Donadio S."/>
            <person name="Cavaletti L."/>
            <person name="Monciardini P."/>
        </authorList>
    </citation>
    <scope>NUCLEOTIDE SEQUENCE [LARGE SCALE GENOMIC DNA]</scope>
    <source>
        <strain evidence="2 3">SOSP1-30</strain>
    </source>
</reference>
<comment type="caution">
    <text evidence="2">The sequence shown here is derived from an EMBL/GenBank/DDBJ whole genome shotgun (WGS) entry which is preliminary data.</text>
</comment>
<sequence length="272" mass="30556">MSFFTTNDGARLFYEDWGQGAPVVFVSSWALNADMWEYQVPALVEQGLRCIVYDRRGHGRSDRTGHGYDIDTLADDLAALITHLDLRNVTLIAHSMGGGEVVHYLARHGSDRIARIALISAILPFLCKTDYNPEGVPEAIYKSSSGQLREDRVQYFTQRAQAFFATHLGNKVSPELVQWTTEQCLYNSPMALLQCWRTNFYTDFRAEMQEIVLPTLIIHGTADASALIDVTGRRSAKLVPGNSYKEYQNAGHGLFITHKHQLNNDLLAFIQG</sequence>
<dbReference type="PANTHER" id="PTHR43433:SF5">
    <property type="entry name" value="AB HYDROLASE-1 DOMAIN-CONTAINING PROTEIN"/>
    <property type="match status" value="1"/>
</dbReference>
<feature type="domain" description="AB hydrolase-1" evidence="1">
    <location>
        <begin position="22"/>
        <end position="258"/>
    </location>
</feature>
<dbReference type="EMBL" id="BNJG01000002">
    <property type="protein sequence ID" value="GHO57290.1"/>
    <property type="molecule type" value="Genomic_DNA"/>
</dbReference>
<accession>A0ABQ3UY44</accession>
<evidence type="ECO:0000313" key="2">
    <source>
        <dbReference type="EMBL" id="GHO57290.1"/>
    </source>
</evidence>
<dbReference type="Pfam" id="PF00561">
    <property type="entry name" value="Abhydrolase_1"/>
    <property type="match status" value="1"/>
</dbReference>